<evidence type="ECO:0000256" key="1">
    <source>
        <dbReference type="SAM" id="MobiDB-lite"/>
    </source>
</evidence>
<evidence type="ECO:0000313" key="2">
    <source>
        <dbReference type="EMBL" id="HIX72713.1"/>
    </source>
</evidence>
<evidence type="ECO:0000313" key="3">
    <source>
        <dbReference type="Proteomes" id="UP000886805"/>
    </source>
</evidence>
<gene>
    <name evidence="2" type="ORF">H9849_06790</name>
</gene>
<reference evidence="2" key="2">
    <citation type="submission" date="2021-04" db="EMBL/GenBank/DDBJ databases">
        <authorList>
            <person name="Gilroy R."/>
        </authorList>
    </citation>
    <scope>NUCLEOTIDE SEQUENCE</scope>
    <source>
        <strain evidence="2">ChiSxjej3B15-1167</strain>
    </source>
</reference>
<dbReference type="AlphaFoldDB" id="A0A9D1X4C8"/>
<organism evidence="2 3">
    <name type="scientific">Candidatus Anaerobutyricum stercoripullorum</name>
    <dbReference type="NCBI Taxonomy" id="2838456"/>
    <lineage>
        <taxon>Bacteria</taxon>
        <taxon>Bacillati</taxon>
        <taxon>Bacillota</taxon>
        <taxon>Clostridia</taxon>
        <taxon>Lachnospirales</taxon>
        <taxon>Lachnospiraceae</taxon>
        <taxon>Anaerobutyricum</taxon>
    </lineage>
</organism>
<feature type="region of interest" description="Disordered" evidence="1">
    <location>
        <begin position="18"/>
        <end position="37"/>
    </location>
</feature>
<dbReference type="EMBL" id="DXEQ01000201">
    <property type="protein sequence ID" value="HIX72713.1"/>
    <property type="molecule type" value="Genomic_DNA"/>
</dbReference>
<comment type="caution">
    <text evidence="2">The sequence shown here is derived from an EMBL/GenBank/DDBJ whole genome shotgun (WGS) entry which is preliminary data.</text>
</comment>
<name>A0A9D1X4C8_9FIRM</name>
<proteinExistence type="predicted"/>
<dbReference type="Proteomes" id="UP000886805">
    <property type="component" value="Unassembled WGS sequence"/>
</dbReference>
<protein>
    <submittedName>
        <fullName evidence="2">Uncharacterized protein</fullName>
    </submittedName>
</protein>
<reference evidence="2" key="1">
    <citation type="journal article" date="2021" name="PeerJ">
        <title>Extensive microbial diversity within the chicken gut microbiome revealed by metagenomics and culture.</title>
        <authorList>
            <person name="Gilroy R."/>
            <person name="Ravi A."/>
            <person name="Getino M."/>
            <person name="Pursley I."/>
            <person name="Horton D.L."/>
            <person name="Alikhan N.F."/>
            <person name="Baker D."/>
            <person name="Gharbi K."/>
            <person name="Hall N."/>
            <person name="Watson M."/>
            <person name="Adriaenssens E.M."/>
            <person name="Foster-Nyarko E."/>
            <person name="Jarju S."/>
            <person name="Secka A."/>
            <person name="Antonio M."/>
            <person name="Oren A."/>
            <person name="Chaudhuri R.R."/>
            <person name="La Ragione R."/>
            <person name="Hildebrand F."/>
            <person name="Pallen M.J."/>
        </authorList>
    </citation>
    <scope>NUCLEOTIDE SEQUENCE</scope>
    <source>
        <strain evidence="2">ChiSxjej3B15-1167</strain>
    </source>
</reference>
<accession>A0A9D1X4C8</accession>
<sequence length="262" mass="30397">MRWKNCWHKKDSEEAAEYVTGADEGRRSTVPENRAAGTGKGSAMFEFSLLKSLFFEMDKYKMEGITQTKKGKSTYRTKEVHYADAPQITSITSEERILPYVDRYYFYVNEERMPADLKRPEVKRVIYEFYKEHFPNYLKDGIPEDLTDVNILDCFEVFNMPDYRPKHAFPGLVTLEDIRNGNVHDEDKPRHSFPGLELFSGRKDGKPSVSDYEGYTAFDGDRESAQNKIDAMKKQFASQLEGVDVDSMINDYLKEEDPEHVS</sequence>